<feature type="coiled-coil region" evidence="1">
    <location>
        <begin position="73"/>
        <end position="101"/>
    </location>
</feature>
<keyword evidence="1" id="KW-0175">Coiled coil</keyword>
<dbReference type="WBParaSite" id="HPBE_0002376501-mRNA-1">
    <property type="protein sequence ID" value="HPBE_0002376501-mRNA-1"/>
    <property type="gene ID" value="HPBE_0002376501"/>
</dbReference>
<name>A0A183GM45_HELPZ</name>
<evidence type="ECO:0000313" key="2">
    <source>
        <dbReference type="EMBL" id="VDP40810.1"/>
    </source>
</evidence>
<keyword evidence="3" id="KW-1185">Reference proteome</keyword>
<proteinExistence type="predicted"/>
<sequence>MWKPQVANEDVIVLLWRLSTLKSNFWAYFPSFITKKEPKVNVVEGALDVHINDEGYVYKIVNRKITASDREGAKVMEAMKAEQEEARKRLEQKELRHQAEEIFQAEKRREAA</sequence>
<dbReference type="EMBL" id="UZAH01035453">
    <property type="protein sequence ID" value="VDP40810.1"/>
    <property type="molecule type" value="Genomic_DNA"/>
</dbReference>
<evidence type="ECO:0000256" key="1">
    <source>
        <dbReference type="SAM" id="Coils"/>
    </source>
</evidence>
<accession>A0A3P8DBD2</accession>
<protein>
    <submittedName>
        <fullName evidence="4">DNAJ heat shock N-terminal domain-containing protein</fullName>
    </submittedName>
</protein>
<accession>A0A183GM45</accession>
<dbReference type="Proteomes" id="UP000050761">
    <property type="component" value="Unassembled WGS sequence"/>
</dbReference>
<dbReference type="OrthoDB" id="44820at2759"/>
<evidence type="ECO:0000313" key="4">
    <source>
        <dbReference type="WBParaSite" id="HPBE_0002376501-mRNA-1"/>
    </source>
</evidence>
<reference evidence="4" key="2">
    <citation type="submission" date="2019-09" db="UniProtKB">
        <authorList>
            <consortium name="WormBaseParasite"/>
        </authorList>
    </citation>
    <scope>IDENTIFICATION</scope>
</reference>
<organism evidence="3 4">
    <name type="scientific">Heligmosomoides polygyrus</name>
    <name type="common">Parasitic roundworm</name>
    <dbReference type="NCBI Taxonomy" id="6339"/>
    <lineage>
        <taxon>Eukaryota</taxon>
        <taxon>Metazoa</taxon>
        <taxon>Ecdysozoa</taxon>
        <taxon>Nematoda</taxon>
        <taxon>Chromadorea</taxon>
        <taxon>Rhabditida</taxon>
        <taxon>Rhabditina</taxon>
        <taxon>Rhabditomorpha</taxon>
        <taxon>Strongyloidea</taxon>
        <taxon>Heligmosomidae</taxon>
        <taxon>Heligmosomoides</taxon>
    </lineage>
</organism>
<dbReference type="AlphaFoldDB" id="A0A183GM45"/>
<gene>
    <name evidence="2" type="ORF">HPBE_LOCUS23765</name>
</gene>
<evidence type="ECO:0000313" key="3">
    <source>
        <dbReference type="Proteomes" id="UP000050761"/>
    </source>
</evidence>
<reference evidence="2 3" key="1">
    <citation type="submission" date="2018-11" db="EMBL/GenBank/DDBJ databases">
        <authorList>
            <consortium name="Pathogen Informatics"/>
        </authorList>
    </citation>
    <scope>NUCLEOTIDE SEQUENCE [LARGE SCALE GENOMIC DNA]</scope>
</reference>